<feature type="compositionally biased region" description="Low complexity" evidence="1">
    <location>
        <begin position="1309"/>
        <end position="1321"/>
    </location>
</feature>
<dbReference type="PROSITE" id="PS50010">
    <property type="entry name" value="DH_2"/>
    <property type="match status" value="1"/>
</dbReference>
<dbReference type="GO" id="GO:0005085">
    <property type="term" value="F:guanyl-nucleotide exchange factor activity"/>
    <property type="evidence" value="ECO:0007669"/>
    <property type="project" value="InterPro"/>
</dbReference>
<dbReference type="CDD" id="cd13244">
    <property type="entry name" value="PH_PLEKHG5_G6"/>
    <property type="match status" value="1"/>
</dbReference>
<dbReference type="SUPFAM" id="SSF50729">
    <property type="entry name" value="PH domain-like"/>
    <property type="match status" value="1"/>
</dbReference>
<dbReference type="Gene3D" id="1.20.900.10">
    <property type="entry name" value="Dbl homology (DH) domain"/>
    <property type="match status" value="1"/>
</dbReference>
<feature type="region of interest" description="Disordered" evidence="1">
    <location>
        <begin position="276"/>
        <end position="309"/>
    </location>
</feature>
<dbReference type="STRING" id="6832.A0A553PNZ6"/>
<dbReference type="InterPro" id="IPR011993">
    <property type="entry name" value="PH-like_dom_sf"/>
</dbReference>
<dbReference type="SUPFAM" id="SSF48065">
    <property type="entry name" value="DBL homology domain (DH-domain)"/>
    <property type="match status" value="1"/>
</dbReference>
<dbReference type="PANTHER" id="PTHR13217">
    <property type="entry name" value="PLECKSTRIN HOMOLOGY DOMAIN-CONTAINING FAMILY G MEMBER 7"/>
    <property type="match status" value="1"/>
</dbReference>
<dbReference type="GO" id="GO:0030424">
    <property type="term" value="C:axon"/>
    <property type="evidence" value="ECO:0007669"/>
    <property type="project" value="TreeGrafter"/>
</dbReference>
<feature type="compositionally biased region" description="Polar residues" evidence="1">
    <location>
        <begin position="905"/>
        <end position="923"/>
    </location>
</feature>
<dbReference type="Proteomes" id="UP000318571">
    <property type="component" value="Chromosome 6"/>
</dbReference>
<feature type="compositionally biased region" description="Polar residues" evidence="1">
    <location>
        <begin position="1249"/>
        <end position="1269"/>
    </location>
</feature>
<dbReference type="Pfam" id="PF00621">
    <property type="entry name" value="RhoGEF"/>
    <property type="match status" value="1"/>
</dbReference>
<dbReference type="CDD" id="cd00160">
    <property type="entry name" value="RhoGEF"/>
    <property type="match status" value="1"/>
</dbReference>
<feature type="domain" description="DH" evidence="2">
    <location>
        <begin position="455"/>
        <end position="647"/>
    </location>
</feature>
<dbReference type="InterPro" id="IPR035899">
    <property type="entry name" value="DBL_dom_sf"/>
</dbReference>
<feature type="compositionally biased region" description="Basic and acidic residues" evidence="1">
    <location>
        <begin position="1134"/>
        <end position="1144"/>
    </location>
</feature>
<feature type="region of interest" description="Disordered" evidence="1">
    <location>
        <begin position="10"/>
        <end position="85"/>
    </location>
</feature>
<evidence type="ECO:0000259" key="2">
    <source>
        <dbReference type="PROSITE" id="PS50010"/>
    </source>
</evidence>
<reference evidence="3 4" key="1">
    <citation type="journal article" date="2018" name="Nat. Ecol. Evol.">
        <title>Genomic signatures of mitonuclear coevolution across populations of Tigriopus californicus.</title>
        <authorList>
            <person name="Barreto F.S."/>
            <person name="Watson E.T."/>
            <person name="Lima T.G."/>
            <person name="Willett C.S."/>
            <person name="Edmands S."/>
            <person name="Li W."/>
            <person name="Burton R.S."/>
        </authorList>
    </citation>
    <scope>NUCLEOTIDE SEQUENCE [LARGE SCALE GENOMIC DNA]</scope>
    <source>
        <strain evidence="3 4">San Diego</strain>
    </source>
</reference>
<sequence length="1396" mass="151962">MFDLGELIRSRSNSFRMHRKSSHQSNVSKSSCESRRNSSLSSTRTSSPSPDTTEKNEGLKQAEVGGAGDKDLVPSCASPRAPKRKYGLSSSFKEEYFGHGPLGMFLVVPAVNMKQNKINGNHSGRSKSLTSIDALNPMSNMSMDADCRSETELAGERLTVPLRCDSAGGGLSHQGSGYQRRRKLSTTGKVSSSEFLTVSFECFDGERGPEEFMPATRGTCLREAIATVCERRGIDVDSINVYLDNSTTPLPLLTTETAWLGGKVINIRAKDDSKSPIRASERISVTAPPSRKASAVSNSGRSKSRLFNSASSSEETASLLSSSFGGLGSSNPQQSLSALNISASFDTNTLRVSSTTNASTSLAPNSGQSAGSAVANKAAKTANRWSGLWGGSSKESKMGALVSQLDNYSKIGIPKLHHQASFAFEDEVEEALYSLEEDWSDIVRHSNGLSERVRSQQAAIWELVETEVAYIRTLKVIQDLFLNCLCNLQNNSILSEIDTERLFCNIPEIYTANRIFWHENINPMVKASRISGEPLDPNMMVDGFLKFEEIFSPYSRYCSDQTNCQEYCRDQDRNNEIFKAYLAWCETQKDCNRLRLLDILVRPMQRLTKYSLLLKAILKKTDEEHQRNNLILMDEKVDAFVSDVNSHLRQRQEHERLKTIAARIEAYEPVETKDEDLERLVQSHCRLDLATPMIGCTENQKRFILYEGDLKLREGLASKMDIHAFLFSDMLLICKNLNKKSAEGGKVKVIRQPYIIDRLLCTDISKEGQNAAGLAFVYLSELNVVAAAFTLHSSENKVIKCWKEQIQKAKDLYEEAKVASMDRFYLSYCDEEEELSAPSAAHSGLRRGSYRGSKLSSIGHSYSGSVDMNEFLTIGGNSSPQLASQHNLGVVPSPNPNTPTSTSNQCTLSTSLDHRASSLSSEEGQPLRVPGVDSHGSSTPSPNKSGASPQALQGSYPASPRRHTLVKGMSGGTPNTLTVQIPYQSAQSLPTSPSSAPSPGPSIPEDKAPPPPSSPMEGLEKVGIALSGPPGKRCKSPTARGISYPPISPKSLKRGVAIHPSQSIKNPPLIKSRHVVSAASIMDGHHQNTTTSAHNVPVIKGIPPIEVEPSEGDESEANDNPGQVVKTQGGVRGGRGDRSTDTRRYHTAGAIEDIKKQDVRDHTIQKRLSWNYGQHIPNNDLQLKNKNVGKCLSTDSMQSSSGVSSTGSLHLSIGSEIEEHQSKTSAKDGKDEVDVSQKHSPAVSLHVNAPTTPSKSLSSRPFPTSTSNHGRPFAVKPTPPPVPPRANINSSQHVSTTYITQDDVVVTSSPKVVPKQGQKPPNSGAQSVPQVQISVTSVTGGMGNNTKEDGKSDVLSIRELLLSDNSVESSPRETFIVNFTVISMKCLVPETLNDVI</sequence>
<evidence type="ECO:0000313" key="3">
    <source>
        <dbReference type="EMBL" id="TRY79390.1"/>
    </source>
</evidence>
<feature type="compositionally biased region" description="Polar residues" evidence="1">
    <location>
        <begin position="295"/>
        <end position="308"/>
    </location>
</feature>
<dbReference type="GO" id="GO:0043542">
    <property type="term" value="P:endothelial cell migration"/>
    <property type="evidence" value="ECO:0007669"/>
    <property type="project" value="TreeGrafter"/>
</dbReference>
<dbReference type="EMBL" id="VCGU01000002">
    <property type="protein sequence ID" value="TRY79390.1"/>
    <property type="molecule type" value="Genomic_DNA"/>
</dbReference>
<dbReference type="Gene3D" id="2.30.29.30">
    <property type="entry name" value="Pleckstrin-homology domain (PH domain)/Phosphotyrosine-binding domain (PTB)"/>
    <property type="match status" value="1"/>
</dbReference>
<feature type="compositionally biased region" description="Polar residues" evidence="1">
    <location>
        <begin position="972"/>
        <end position="987"/>
    </location>
</feature>
<accession>A0A553PNZ6</accession>
<gene>
    <name evidence="3" type="ORF">TCAL_16066</name>
</gene>
<feature type="compositionally biased region" description="Acidic residues" evidence="1">
    <location>
        <begin position="1108"/>
        <end position="1117"/>
    </location>
</feature>
<dbReference type="GO" id="GO:0030139">
    <property type="term" value="C:endocytic vesicle"/>
    <property type="evidence" value="ECO:0007669"/>
    <property type="project" value="TreeGrafter"/>
</dbReference>
<proteinExistence type="predicted"/>
<feature type="compositionally biased region" description="Basic and acidic residues" evidence="1">
    <location>
        <begin position="1218"/>
        <end position="1237"/>
    </location>
</feature>
<organism evidence="3 4">
    <name type="scientific">Tigriopus californicus</name>
    <name type="common">Marine copepod</name>
    <dbReference type="NCBI Taxonomy" id="6832"/>
    <lineage>
        <taxon>Eukaryota</taxon>
        <taxon>Metazoa</taxon>
        <taxon>Ecdysozoa</taxon>
        <taxon>Arthropoda</taxon>
        <taxon>Crustacea</taxon>
        <taxon>Multicrustacea</taxon>
        <taxon>Hexanauplia</taxon>
        <taxon>Copepoda</taxon>
        <taxon>Harpacticoida</taxon>
        <taxon>Harpacticidae</taxon>
        <taxon>Tigriopus</taxon>
    </lineage>
</organism>
<dbReference type="CDD" id="cd17068">
    <property type="entry name" value="RBD_PLEKHG5"/>
    <property type="match status" value="1"/>
</dbReference>
<feature type="region of interest" description="Disordered" evidence="1">
    <location>
        <begin position="356"/>
        <end position="375"/>
    </location>
</feature>
<dbReference type="OMA" id="YDFPSMA"/>
<dbReference type="InterPro" id="IPR000219">
    <property type="entry name" value="DH_dom"/>
</dbReference>
<dbReference type="GO" id="GO:0005886">
    <property type="term" value="C:plasma membrane"/>
    <property type="evidence" value="ECO:0007669"/>
    <property type="project" value="TreeGrafter"/>
</dbReference>
<keyword evidence="4" id="KW-1185">Reference proteome</keyword>
<dbReference type="PANTHER" id="PTHR13217:SF11">
    <property type="entry name" value="PLECKSTRIN HOMOLOGY DOMAIN-CONTAINING FAMILY G MEMBER 5"/>
    <property type="match status" value="1"/>
</dbReference>
<feature type="compositionally biased region" description="Polar residues" evidence="1">
    <location>
        <begin position="935"/>
        <end position="953"/>
    </location>
</feature>
<protein>
    <recommendedName>
        <fullName evidence="2">DH domain-containing protein</fullName>
    </recommendedName>
</protein>
<feature type="region of interest" description="Disordered" evidence="1">
    <location>
        <begin position="882"/>
        <end position="1048"/>
    </location>
</feature>
<dbReference type="SMART" id="SM00325">
    <property type="entry name" value="RhoGEF"/>
    <property type="match status" value="1"/>
</dbReference>
<evidence type="ECO:0000256" key="1">
    <source>
        <dbReference type="SAM" id="MobiDB-lite"/>
    </source>
</evidence>
<name>A0A553PNZ6_TIGCA</name>
<feature type="region of interest" description="Disordered" evidence="1">
    <location>
        <begin position="1309"/>
        <end position="1329"/>
    </location>
</feature>
<feature type="region of interest" description="Disordered" evidence="1">
    <location>
        <begin position="1107"/>
        <end position="1150"/>
    </location>
</feature>
<feature type="region of interest" description="Disordered" evidence="1">
    <location>
        <begin position="1218"/>
        <end position="1289"/>
    </location>
</feature>
<dbReference type="GO" id="GO:0007266">
    <property type="term" value="P:Rho protein signal transduction"/>
    <property type="evidence" value="ECO:0007669"/>
    <property type="project" value="TreeGrafter"/>
</dbReference>
<comment type="caution">
    <text evidence="3">The sequence shown here is derived from an EMBL/GenBank/DDBJ whole genome shotgun (WGS) entry which is preliminary data.</text>
</comment>
<feature type="compositionally biased region" description="Low complexity" evidence="1">
    <location>
        <begin position="23"/>
        <end position="49"/>
    </location>
</feature>
<dbReference type="InterPro" id="IPR040181">
    <property type="entry name" value="PKHG5/7"/>
</dbReference>
<feature type="compositionally biased region" description="Polar residues" evidence="1">
    <location>
        <begin position="356"/>
        <end position="371"/>
    </location>
</feature>
<evidence type="ECO:0000313" key="4">
    <source>
        <dbReference type="Proteomes" id="UP000318571"/>
    </source>
</evidence>